<name>A0AAD5WZL1_9FUNG</name>
<evidence type="ECO:0000256" key="6">
    <source>
        <dbReference type="ARBA" id="ARBA00023128"/>
    </source>
</evidence>
<keyword evidence="5 7" id="KW-0067">ATP-binding</keyword>
<gene>
    <name evidence="10" type="ORF">HK097_000285</name>
</gene>
<dbReference type="GO" id="GO:0004740">
    <property type="term" value="F:pyruvate dehydrogenase (acetyl-transferring) kinase activity"/>
    <property type="evidence" value="ECO:0007669"/>
    <property type="project" value="TreeGrafter"/>
</dbReference>
<keyword evidence="11" id="KW-1185">Reference proteome</keyword>
<dbReference type="EC" id="2.7.11.-" evidence="7"/>
<dbReference type="AlphaFoldDB" id="A0AAD5WZL1"/>
<evidence type="ECO:0000256" key="3">
    <source>
        <dbReference type="ARBA" id="ARBA00022741"/>
    </source>
</evidence>
<dbReference type="InterPro" id="IPR039028">
    <property type="entry name" value="BCKD/PDK"/>
</dbReference>
<dbReference type="InterPro" id="IPR036890">
    <property type="entry name" value="HATPase_C_sf"/>
</dbReference>
<evidence type="ECO:0000259" key="9">
    <source>
        <dbReference type="Pfam" id="PF10436"/>
    </source>
</evidence>
<evidence type="ECO:0000256" key="5">
    <source>
        <dbReference type="ARBA" id="ARBA00022840"/>
    </source>
</evidence>
<dbReference type="InterPro" id="IPR018955">
    <property type="entry name" value="BCDHK/PDK_N"/>
</dbReference>
<evidence type="ECO:0000256" key="4">
    <source>
        <dbReference type="ARBA" id="ARBA00022777"/>
    </source>
</evidence>
<keyword evidence="2 7" id="KW-0808">Transferase</keyword>
<comment type="similarity">
    <text evidence="1 7">Belongs to the PDK/BCKDK protein kinase family.</text>
</comment>
<reference evidence="10" key="1">
    <citation type="submission" date="2020-05" db="EMBL/GenBank/DDBJ databases">
        <title>Phylogenomic resolution of chytrid fungi.</title>
        <authorList>
            <person name="Stajich J.E."/>
            <person name="Amses K."/>
            <person name="Simmons R."/>
            <person name="Seto K."/>
            <person name="Myers J."/>
            <person name="Bonds A."/>
            <person name="Quandt C.A."/>
            <person name="Barry K."/>
            <person name="Liu P."/>
            <person name="Grigoriev I."/>
            <person name="Longcore J.E."/>
            <person name="James T.Y."/>
        </authorList>
    </citation>
    <scope>NUCLEOTIDE SEQUENCE</scope>
    <source>
        <strain evidence="10">JEL0318</strain>
    </source>
</reference>
<dbReference type="PANTHER" id="PTHR11947">
    <property type="entry name" value="PYRUVATE DEHYDROGENASE KINASE"/>
    <property type="match status" value="1"/>
</dbReference>
<dbReference type="GO" id="GO:0010906">
    <property type="term" value="P:regulation of glucose metabolic process"/>
    <property type="evidence" value="ECO:0007669"/>
    <property type="project" value="TreeGrafter"/>
</dbReference>
<dbReference type="Pfam" id="PF10436">
    <property type="entry name" value="BCDHK_Adom3"/>
    <property type="match status" value="1"/>
</dbReference>
<dbReference type="GO" id="GO:0005759">
    <property type="term" value="C:mitochondrial matrix"/>
    <property type="evidence" value="ECO:0007669"/>
    <property type="project" value="UniProtKB-SubCell"/>
</dbReference>
<dbReference type="GO" id="GO:0005524">
    <property type="term" value="F:ATP binding"/>
    <property type="evidence" value="ECO:0007669"/>
    <property type="project" value="UniProtKB-UniRule"/>
</dbReference>
<keyword evidence="4 7" id="KW-0418">Kinase</keyword>
<feature type="domain" description="Branched-chain alpha-ketoacid dehydrogenase kinase/Pyruvate dehydrogenase kinase N-terminal" evidence="9">
    <location>
        <begin position="2"/>
        <end position="104"/>
    </location>
</feature>
<keyword evidence="6 7" id="KW-0496">Mitochondrion</keyword>
<evidence type="ECO:0000256" key="8">
    <source>
        <dbReference type="SAM" id="MobiDB-lite"/>
    </source>
</evidence>
<evidence type="ECO:0000256" key="1">
    <source>
        <dbReference type="ARBA" id="ARBA00006155"/>
    </source>
</evidence>
<comment type="caution">
    <text evidence="10">The sequence shown here is derived from an EMBL/GenBank/DDBJ whole genome shotgun (WGS) entry which is preliminary data.</text>
</comment>
<dbReference type="Gene3D" id="3.30.565.10">
    <property type="entry name" value="Histidine kinase-like ATPase, C-terminal domain"/>
    <property type="match status" value="1"/>
</dbReference>
<evidence type="ECO:0000256" key="7">
    <source>
        <dbReference type="RuleBase" id="RU366032"/>
    </source>
</evidence>
<organism evidence="10 11">
    <name type="scientific">Rhizophlyctis rosea</name>
    <dbReference type="NCBI Taxonomy" id="64517"/>
    <lineage>
        <taxon>Eukaryota</taxon>
        <taxon>Fungi</taxon>
        <taxon>Fungi incertae sedis</taxon>
        <taxon>Chytridiomycota</taxon>
        <taxon>Chytridiomycota incertae sedis</taxon>
        <taxon>Chytridiomycetes</taxon>
        <taxon>Rhizophlyctidales</taxon>
        <taxon>Rhizophlyctidaceae</taxon>
        <taxon>Rhizophlyctis</taxon>
    </lineage>
</organism>
<dbReference type="Gene3D" id="1.20.140.20">
    <property type="entry name" value="Alpha-ketoacid/pyruvate dehydrogenase kinase, N-terminal domain"/>
    <property type="match status" value="1"/>
</dbReference>
<accession>A0AAD5WZL1</accession>
<dbReference type="EMBL" id="JADGJD010001038">
    <property type="protein sequence ID" value="KAJ3047037.1"/>
    <property type="molecule type" value="Genomic_DNA"/>
</dbReference>
<dbReference type="SUPFAM" id="SSF69012">
    <property type="entry name" value="alpha-ketoacid dehydrogenase kinase, N-terminal domain"/>
    <property type="match status" value="1"/>
</dbReference>
<keyword evidence="3 7" id="KW-0547">Nucleotide-binding</keyword>
<evidence type="ECO:0000313" key="10">
    <source>
        <dbReference type="EMBL" id="KAJ3047037.1"/>
    </source>
</evidence>
<evidence type="ECO:0000256" key="2">
    <source>
        <dbReference type="ARBA" id="ARBA00022679"/>
    </source>
</evidence>
<dbReference type="Proteomes" id="UP001212841">
    <property type="component" value="Unassembled WGS sequence"/>
</dbReference>
<feature type="region of interest" description="Disordered" evidence="8">
    <location>
        <begin position="179"/>
        <end position="201"/>
    </location>
</feature>
<sequence length="201" mass="22522">MYNLYWSAFEKFRAIPPITTLTENTEFCETVQQMLDAHLIAIPQLVMGIAEAAPQHMQPRQADRFMNEMLRSRVGRRVLAEQHIALSAVFEGRREQDEGWIGIVNTRCVAEDIVRRCSELVKERFRESFPGLEPPEVEVDGQLDATFVYIPDHIDYIIFELLKNSMYATVKAHAPEALEGAGSGLSSSSSNSGTETASGSQ</sequence>
<feature type="non-terminal residue" evidence="10">
    <location>
        <position position="201"/>
    </location>
</feature>
<protein>
    <recommendedName>
        <fullName evidence="7">Protein-serine/threonine kinase</fullName>
        <ecNumber evidence="7">2.7.11.-</ecNumber>
    </recommendedName>
</protein>
<dbReference type="PANTHER" id="PTHR11947:SF25">
    <property type="entry name" value="[PYRUVATE DEHYDROGENASE (ACETYL-TRANSFERRING)] KINASE 2, MITOCHONDRIAL"/>
    <property type="match status" value="1"/>
</dbReference>
<evidence type="ECO:0000313" key="11">
    <source>
        <dbReference type="Proteomes" id="UP001212841"/>
    </source>
</evidence>
<comment type="subcellular location">
    <subcellularLocation>
        <location evidence="7">Mitochondrion matrix</location>
    </subcellularLocation>
</comment>
<dbReference type="SUPFAM" id="SSF55874">
    <property type="entry name" value="ATPase domain of HSP90 chaperone/DNA topoisomerase II/histidine kinase"/>
    <property type="match status" value="1"/>
</dbReference>
<dbReference type="InterPro" id="IPR036784">
    <property type="entry name" value="AK/P_DHK_N_sf"/>
</dbReference>
<proteinExistence type="inferred from homology"/>